<comment type="caution">
    <text evidence="3">The sequence shown here is derived from an EMBL/GenBank/DDBJ whole genome shotgun (WGS) entry which is preliminary data.</text>
</comment>
<name>A0A106BWR9_SHEFR</name>
<evidence type="ECO:0000259" key="2">
    <source>
        <dbReference type="Pfam" id="PF20419"/>
    </source>
</evidence>
<feature type="chain" id="PRO_5007125801" evidence="1">
    <location>
        <begin position="24"/>
        <end position="1540"/>
    </location>
</feature>
<dbReference type="Pfam" id="PF20419">
    <property type="entry name" value="DUF6701"/>
    <property type="match status" value="1"/>
</dbReference>
<organism evidence="3">
    <name type="scientific">Shewanella frigidimarina</name>
    <dbReference type="NCBI Taxonomy" id="56812"/>
    <lineage>
        <taxon>Bacteria</taxon>
        <taxon>Pseudomonadati</taxon>
        <taxon>Pseudomonadota</taxon>
        <taxon>Gammaproteobacteria</taxon>
        <taxon>Alteromonadales</taxon>
        <taxon>Shewanellaceae</taxon>
        <taxon>Shewanella</taxon>
    </lineage>
</organism>
<dbReference type="InterPro" id="IPR035665">
    <property type="entry name" value="VcfQ_lectin"/>
</dbReference>
<accession>A0A106BWR9</accession>
<reference evidence="3 4" key="1">
    <citation type="submission" date="2016-01" db="EMBL/GenBank/DDBJ databases">
        <title>Draft genome of the antarctic isolate Shewanella frigidimarina Ag06-30.</title>
        <authorList>
            <person name="Parmeciano Di Noto G."/>
            <person name="Vazquez S."/>
            <person name="Mac Cormack W."/>
            <person name="Iriarte A."/>
            <person name="Quiroga C."/>
        </authorList>
    </citation>
    <scope>NUCLEOTIDE SEQUENCE [LARGE SCALE GENOMIC DNA]</scope>
    <source>
        <strain evidence="3 4">Ag06-30</strain>
    </source>
</reference>
<evidence type="ECO:0000313" key="3">
    <source>
        <dbReference type="EMBL" id="KVX00047.1"/>
    </source>
</evidence>
<evidence type="ECO:0000313" key="4">
    <source>
        <dbReference type="Proteomes" id="UP000055702"/>
    </source>
</evidence>
<proteinExistence type="predicted"/>
<dbReference type="InterPro" id="IPR013320">
    <property type="entry name" value="ConA-like_dom_sf"/>
</dbReference>
<dbReference type="SUPFAM" id="SSF49899">
    <property type="entry name" value="Concanavalin A-like lectins/glucanases"/>
    <property type="match status" value="1"/>
</dbReference>
<dbReference type="InterPro" id="IPR046524">
    <property type="entry name" value="DUF6701"/>
</dbReference>
<sequence>MRIRLLQTIVFLCLLTLGTKSFAFGVIDESATWATVAQGHHQYGNPDPLPCAGITSTQFKLNNNAKIRGTLGLPLAYCSSNDGAGLANDSCDELDGTSRKCSITNLDLIGLNLTGDNAFKTSSGAGGSIGFCNSGNNLTLGDDGNSQFGSVSLYSACTLTMSSSQPEYRFKSLAIGNATLVLTAGDYFFESLTFNSNSQIVLNGDVRIFIKNSSQFNSATINSANLYKLQIVGYNNISLSGTANVTANIYSNETLSLNNSSAIKGRISSRYLEMNSTASVTDTTPTKTEFHIQYGKATANSVMFDSAFPDGVTPLIFLMPTVESNNSDGPASVFVGRVTKEGFSWSQQEPESPSNRYQKSTDMPEVHWIAVTPGSYDLPDDIKLIAGSVNYDQALFGSNSPYTSVNLPTTQDVVLNQIQTQNNDCWFTSTSETTSTGIQLALDTSEVYDDNNEKCKPGNLKNKKIENETIGYLSLSTPNGKMAASGTMTLNGVDTNYHFGQAQTFTDGGTKDVSEQCSYTTPLIGFKGAPILVAGKNSRLGGDGGWLRRCQLTNVKVSMVVDEDTFRDSDRKHRWENYSFVAFEQKADFLTCFEDKFNRKEVGDDWALKVLGSSLPPSIEEGRLRFTSASGNQATSSTYQRLFPAEDNLVEIEFDYYAWSKSSGTGADGIAIILSDASITPQPGSFGGALGYAQRNNGTPGFAGGWLGIALDEYGNFSSPNEGKNGGPGFRRQAVAIRGSADTSYRYLIGTSADISPKIDVRSTSSAQPNHRYKIIIDSRVSGKAMVSVLRDTTNNGITDNYETLIAPFDALSFSGQAPVPEDFYVSITGSTGGSNNNHEMDNFQVCAHKSNPVGQQIHHFEFDYTSSPFTCKAETMTVKACKNAVCDLFTDPVQAELSLDPSTNGAWYVNAAKTNLVQFNSGIATVALRNNVITPITIGVISSVPSTIAGSNTLCRSGSGALNTASCKFSFADSGFIFDVPDKLANKPTDKITISAVKTSDITQQCVPLFSKTTKNVSFWSSYITPNTPINGQSSTVNNTVIGKQSSAATSLALAFDAEGKADIIVNYPDAGKMQLDAKYTGTGDEQGLVMVGSDQFVSFPVGLCVTPKDDAAQWSKNNPYKKAGESFDLIIQGKAWQADGDTNYCDNVNTPNYAHEKIELGHQLVAPLGGVLGEVGSLLYNHVAQTTNSNTVSQSVTEVGVFQFTANPPLGYLDSNFYNIPLAVSPPMGRFVPDRFIVINSSVVPSCGSFTYMDQPFGLTLTLSAFNTGTYITKNYQGAFAKATASLVGENINNGVDLSGRLSALPINAGAWALGEAKVGLSYQANFSRTVAPAVDGPFSQLAIGVQVFDNDGDWAFIALPDMRANSSDICADNNNCNAKLLSTQDFRHGRVVMDNTYGPENEILRMPTYAQYWNGSDWITNVGDSCTQVSDALDGNVNEKYTPQLTSGQMVTRSDGDGNSAVNVTINSGTLPLLWQNTGSVTYRGQVTAPLHVEDWLKWYWNWDQASPTQLHDPRASAYFGRYRGHDKIIYWREVSQ</sequence>
<feature type="signal peptide" evidence="1">
    <location>
        <begin position="1"/>
        <end position="23"/>
    </location>
</feature>
<dbReference type="Proteomes" id="UP000055702">
    <property type="component" value="Unassembled WGS sequence"/>
</dbReference>
<keyword evidence="1" id="KW-0732">Signal</keyword>
<dbReference type="EMBL" id="LRDC01000071">
    <property type="protein sequence ID" value="KVX00047.1"/>
    <property type="molecule type" value="Genomic_DNA"/>
</dbReference>
<feature type="domain" description="DUF6701" evidence="2">
    <location>
        <begin position="953"/>
        <end position="1538"/>
    </location>
</feature>
<dbReference type="Gene3D" id="2.60.120.200">
    <property type="match status" value="1"/>
</dbReference>
<protein>
    <submittedName>
        <fullName evidence="3">MSHA biogenesis protein MshQ</fullName>
    </submittedName>
</protein>
<gene>
    <name evidence="3" type="ORF">AWJ07_09525</name>
</gene>
<evidence type="ECO:0000256" key="1">
    <source>
        <dbReference type="SAM" id="SignalP"/>
    </source>
</evidence>
<dbReference type="CDD" id="cd06900">
    <property type="entry name" value="lectin_VcfQ"/>
    <property type="match status" value="1"/>
</dbReference>